<accession>A0A6B8M8R6</accession>
<dbReference type="Proteomes" id="UP000422569">
    <property type="component" value="Chromosome"/>
</dbReference>
<evidence type="ECO:0000313" key="2">
    <source>
        <dbReference type="EMBL" id="QGM97100.1"/>
    </source>
</evidence>
<dbReference type="EMBL" id="CP044331">
    <property type="protein sequence ID" value="QGM97100.1"/>
    <property type="molecule type" value="Genomic_DNA"/>
</dbReference>
<sequence>MPSSDPFKRRAVLALLFSVAADVAPCAGATPERVADFEKIVVIVQENHSFDNLFGKWGDVGGQPVNDLRFAASAAPQIRADATPYECLPQNDVNLTAPAPLPVLCVEKSVAGAPLPGAFPNRPFEIDAFIVPTDTTCPLPGERPPKDGVAKGKGLPGGCTRDMAHRFYAEQFQINGGRQDRFVTGGDAMGLVMGYYDTTKLPIYRYLHAPGAPHYVVADNFFHAAFGGSFINHQWLIAAATPVFEQADNSGGAHDLHAVVDENGMGANTPLYASPLGKMAQEYALTASCAPPPGRPAPPPGVACGDFAVGTIQPSNEPIKPGTPPWQRLPALAHETIGDRLDDAHIDWAWYAGGWSNADGRVGAPGWTNPPTHCDPATTMAGAVFPRCPDMMFQFHHQPFVYFGKYAPGTDARKERLLDETEFLAAAAQGGLRPVSFVKALGSENEHPGDASESRGDQHLVDLVEAVVKGPDANRTLIVVIYDEFGGAWDHVAPPPWNADKSAPSDKWGPGARVPALLISARFARSGVDKAAHDTTSVTKLIEERFGLAPLSARDAAVRSLSSAISVAY</sequence>
<dbReference type="PANTHER" id="PTHR31956:SF1">
    <property type="entry name" value="NON-SPECIFIC PHOSPHOLIPASE C1"/>
    <property type="match status" value="1"/>
</dbReference>
<reference evidence="2 3" key="1">
    <citation type="submission" date="2019-09" db="EMBL/GenBank/DDBJ databases">
        <title>Isolation and complete genome sequencing of Methylocystis species.</title>
        <authorList>
            <person name="Rumah B.L."/>
            <person name="Stead C.E."/>
            <person name="Stevens B.C."/>
            <person name="Minton N.P."/>
            <person name="Grosse-Honebrink A."/>
            <person name="Zhang Y."/>
        </authorList>
    </citation>
    <scope>NUCLEOTIDE SEQUENCE [LARGE SCALE GENOMIC DNA]</scope>
    <source>
        <strain evidence="2 3">BRCS2</strain>
    </source>
</reference>
<dbReference type="InterPro" id="IPR017850">
    <property type="entry name" value="Alkaline_phosphatase_core_sf"/>
</dbReference>
<organism evidence="2 3">
    <name type="scientific">Methylocystis parvus</name>
    <dbReference type="NCBI Taxonomy" id="134"/>
    <lineage>
        <taxon>Bacteria</taxon>
        <taxon>Pseudomonadati</taxon>
        <taxon>Pseudomonadota</taxon>
        <taxon>Alphaproteobacteria</taxon>
        <taxon>Hyphomicrobiales</taxon>
        <taxon>Methylocystaceae</taxon>
        <taxon>Methylocystis</taxon>
    </lineage>
</organism>
<dbReference type="PANTHER" id="PTHR31956">
    <property type="entry name" value="NON-SPECIFIC PHOSPHOLIPASE C4-RELATED"/>
    <property type="match status" value="1"/>
</dbReference>
<keyword evidence="3" id="KW-1185">Reference proteome</keyword>
<name>A0A6B8M8R6_9HYPH</name>
<keyword evidence="1" id="KW-0378">Hydrolase</keyword>
<protein>
    <submittedName>
        <fullName evidence="2">Phosphoesterase</fullName>
    </submittedName>
</protein>
<dbReference type="CDD" id="cd16013">
    <property type="entry name" value="AcpA"/>
    <property type="match status" value="1"/>
</dbReference>
<dbReference type="Pfam" id="PF04185">
    <property type="entry name" value="Phosphoesterase"/>
    <property type="match status" value="1"/>
</dbReference>
<dbReference type="GO" id="GO:0009395">
    <property type="term" value="P:phospholipid catabolic process"/>
    <property type="evidence" value="ECO:0007669"/>
    <property type="project" value="TreeGrafter"/>
</dbReference>
<evidence type="ECO:0000256" key="1">
    <source>
        <dbReference type="ARBA" id="ARBA00022801"/>
    </source>
</evidence>
<gene>
    <name evidence="2" type="ORF">F7D14_06170</name>
</gene>
<dbReference type="RefSeq" id="WP_154419731.1">
    <property type="nucleotide sequence ID" value="NZ_CP044331.1"/>
</dbReference>
<dbReference type="AlphaFoldDB" id="A0A6B8M8R6"/>
<dbReference type="Gene3D" id="3.40.720.10">
    <property type="entry name" value="Alkaline Phosphatase, subunit A"/>
    <property type="match status" value="2"/>
</dbReference>
<proteinExistence type="predicted"/>
<dbReference type="InterPro" id="IPR007312">
    <property type="entry name" value="Phosphoesterase"/>
</dbReference>
<dbReference type="KEGG" id="mpar:F7D14_06170"/>
<dbReference type="GO" id="GO:0042578">
    <property type="term" value="F:phosphoric ester hydrolase activity"/>
    <property type="evidence" value="ECO:0007669"/>
    <property type="project" value="UniProtKB-ARBA"/>
</dbReference>
<evidence type="ECO:0000313" key="3">
    <source>
        <dbReference type="Proteomes" id="UP000422569"/>
    </source>
</evidence>